<evidence type="ECO:0000256" key="1">
    <source>
        <dbReference type="SAM" id="MobiDB-lite"/>
    </source>
</evidence>
<evidence type="ECO:0000313" key="2">
    <source>
        <dbReference type="EMBL" id="KAF6749746.1"/>
    </source>
</evidence>
<dbReference type="AlphaFoldDB" id="A0A8H6HQ31"/>
<dbReference type="Proteomes" id="UP000521943">
    <property type="component" value="Unassembled WGS sequence"/>
</dbReference>
<feature type="region of interest" description="Disordered" evidence="1">
    <location>
        <begin position="172"/>
        <end position="205"/>
    </location>
</feature>
<reference evidence="2 3" key="1">
    <citation type="submission" date="2020-07" db="EMBL/GenBank/DDBJ databases">
        <title>Comparative genomics of pyrophilous fungi reveals a link between fire events and developmental genes.</title>
        <authorList>
            <consortium name="DOE Joint Genome Institute"/>
            <person name="Steindorff A.S."/>
            <person name="Carver A."/>
            <person name="Calhoun S."/>
            <person name="Stillman K."/>
            <person name="Liu H."/>
            <person name="Lipzen A."/>
            <person name="Pangilinan J."/>
            <person name="Labutti K."/>
            <person name="Bruns T.D."/>
            <person name="Grigoriev I.V."/>
        </authorList>
    </citation>
    <scope>NUCLEOTIDE SEQUENCE [LARGE SCALE GENOMIC DNA]</scope>
    <source>
        <strain evidence="2 3">CBS 144469</strain>
    </source>
</reference>
<keyword evidence="3" id="KW-1185">Reference proteome</keyword>
<dbReference type="EMBL" id="JACGCI010000061">
    <property type="protein sequence ID" value="KAF6749746.1"/>
    <property type="molecule type" value="Genomic_DNA"/>
</dbReference>
<proteinExistence type="predicted"/>
<sequence length="205" mass="23037">MSSTVEMQTRRWDVQGHGLWGLNFDFWASGKRRTRGTSRGSLDVDSGSTDEAVSQRHERWTVRVGAETTWPGSKMDGAKEVENTGAKKLFSAATQMTAANSENGNVQRAGPRRQNGIAFIKPKAGGTYLEPELEIKLRESGMAYSRSECQGFIPGLKTFQEFQLALEARKICKDGQREDRRRDLRDRTKETAGMETHTKHKPEDV</sequence>
<protein>
    <submittedName>
        <fullName evidence="2">Uncharacterized protein</fullName>
    </submittedName>
</protein>
<name>A0A8H6HQ31_9AGAR</name>
<feature type="compositionally biased region" description="Basic and acidic residues" evidence="1">
    <location>
        <begin position="172"/>
        <end position="192"/>
    </location>
</feature>
<evidence type="ECO:0000313" key="3">
    <source>
        <dbReference type="Proteomes" id="UP000521943"/>
    </source>
</evidence>
<accession>A0A8H6HQ31</accession>
<feature type="region of interest" description="Disordered" evidence="1">
    <location>
        <begin position="33"/>
        <end position="53"/>
    </location>
</feature>
<gene>
    <name evidence="2" type="ORF">DFP72DRAFT_852312</name>
</gene>
<organism evidence="2 3">
    <name type="scientific">Ephemerocybe angulata</name>
    <dbReference type="NCBI Taxonomy" id="980116"/>
    <lineage>
        <taxon>Eukaryota</taxon>
        <taxon>Fungi</taxon>
        <taxon>Dikarya</taxon>
        <taxon>Basidiomycota</taxon>
        <taxon>Agaricomycotina</taxon>
        <taxon>Agaricomycetes</taxon>
        <taxon>Agaricomycetidae</taxon>
        <taxon>Agaricales</taxon>
        <taxon>Agaricineae</taxon>
        <taxon>Psathyrellaceae</taxon>
        <taxon>Ephemerocybe</taxon>
    </lineage>
</organism>
<comment type="caution">
    <text evidence="2">The sequence shown here is derived from an EMBL/GenBank/DDBJ whole genome shotgun (WGS) entry which is preliminary data.</text>
</comment>